<proteinExistence type="predicted"/>
<protein>
    <submittedName>
        <fullName evidence="2">Uncharacterized protein</fullName>
    </submittedName>
</protein>
<feature type="compositionally biased region" description="Polar residues" evidence="1">
    <location>
        <begin position="504"/>
        <end position="526"/>
    </location>
</feature>
<dbReference type="AlphaFoldDB" id="A0A8J8NUC9"/>
<feature type="compositionally biased region" description="Polar residues" evidence="1">
    <location>
        <begin position="118"/>
        <end position="143"/>
    </location>
</feature>
<reference evidence="2" key="1">
    <citation type="submission" date="2019-06" db="EMBL/GenBank/DDBJ databases">
        <authorList>
            <person name="Zheng W."/>
        </authorList>
    </citation>
    <scope>NUCLEOTIDE SEQUENCE</scope>
    <source>
        <strain evidence="2">QDHG01</strain>
    </source>
</reference>
<feature type="region of interest" description="Disordered" evidence="1">
    <location>
        <begin position="37"/>
        <end position="157"/>
    </location>
</feature>
<evidence type="ECO:0000256" key="1">
    <source>
        <dbReference type="SAM" id="MobiDB-lite"/>
    </source>
</evidence>
<feature type="compositionally biased region" description="Low complexity" evidence="1">
    <location>
        <begin position="79"/>
        <end position="102"/>
    </location>
</feature>
<feature type="compositionally biased region" description="Low complexity" evidence="1">
    <location>
        <begin position="317"/>
        <end position="328"/>
    </location>
</feature>
<accession>A0A8J8NUC9</accession>
<feature type="compositionally biased region" description="Acidic residues" evidence="1">
    <location>
        <begin position="291"/>
        <end position="306"/>
    </location>
</feature>
<name>A0A8J8NUC9_HALGN</name>
<feature type="compositionally biased region" description="Polar residues" evidence="1">
    <location>
        <begin position="329"/>
        <end position="344"/>
    </location>
</feature>
<feature type="region of interest" description="Disordered" evidence="1">
    <location>
        <begin position="492"/>
        <end position="559"/>
    </location>
</feature>
<feature type="compositionally biased region" description="Low complexity" evidence="1">
    <location>
        <begin position="532"/>
        <end position="544"/>
    </location>
</feature>
<gene>
    <name evidence="2" type="ORF">FGO68_gene5925</name>
</gene>
<comment type="caution">
    <text evidence="2">The sequence shown here is derived from an EMBL/GenBank/DDBJ whole genome shotgun (WGS) entry which is preliminary data.</text>
</comment>
<sequence length="582" mass="65329">MVVQIQILNKMASLSNQRLPSTTTTAYLKLNHTVQKPQLIAHPKNSRPKPLNNPYATSFPNKASPLVSLSPKGQELGLGKSSSQRKTSWSPKSSSQSGISRPYASSILIPPSSHLRKSTSPPKRNNNSDIRSTLNQKHISQKLSPKISREGSCHEQQPGFLFGPTNAIPAEQSKFQQLAEAVQHYLNGDYQKLLKQDNTENNDSLESGDSILLENANIMDKIQEMQAKQTDRVCIVESIDDVRPVQNISPLGLLSSQRVATVEEQQTQEDLEDEESADRKRQPQQSRILEVQDESSSDESMPEDVSESDHYQTQRNIIPSGSVVGPSSTGEVRSSSKMSTTSGRHNMDIRNVKSRLENLITEQSIDEDSLENLGDENEEHQQSILQQNSMDGSAFLGQTMLGGYNTNFLVGASPPKEAPRYSNPQQIWIYKTFNNEQHTHFKANSYHSRHQQSIVMLVKPEAPKQFNFNTEAGKKCFRDRQVEDITAQRHHKRVTTTLHLAKEPQSTPASGVKTSPVQNGKENTTRPFEMVGKPPSQGKQPSQQMQNKKQHRRTQSQAQFDALFMQALTQQQEEFIRQACKQ</sequence>
<feature type="compositionally biased region" description="Acidic residues" evidence="1">
    <location>
        <begin position="266"/>
        <end position="276"/>
    </location>
</feature>
<dbReference type="Proteomes" id="UP000785679">
    <property type="component" value="Unassembled WGS sequence"/>
</dbReference>
<evidence type="ECO:0000313" key="2">
    <source>
        <dbReference type="EMBL" id="TNV80379.1"/>
    </source>
</evidence>
<keyword evidence="3" id="KW-1185">Reference proteome</keyword>
<feature type="region of interest" description="Disordered" evidence="1">
    <location>
        <begin position="259"/>
        <end position="344"/>
    </location>
</feature>
<organism evidence="2 3">
    <name type="scientific">Halteria grandinella</name>
    <dbReference type="NCBI Taxonomy" id="5974"/>
    <lineage>
        <taxon>Eukaryota</taxon>
        <taxon>Sar</taxon>
        <taxon>Alveolata</taxon>
        <taxon>Ciliophora</taxon>
        <taxon>Intramacronucleata</taxon>
        <taxon>Spirotrichea</taxon>
        <taxon>Stichotrichia</taxon>
        <taxon>Sporadotrichida</taxon>
        <taxon>Halteriidae</taxon>
        <taxon>Halteria</taxon>
    </lineage>
</organism>
<dbReference type="EMBL" id="RRYP01007579">
    <property type="protein sequence ID" value="TNV80379.1"/>
    <property type="molecule type" value="Genomic_DNA"/>
</dbReference>
<evidence type="ECO:0000313" key="3">
    <source>
        <dbReference type="Proteomes" id="UP000785679"/>
    </source>
</evidence>